<gene>
    <name evidence="2" type="ORF">PENDEC_c026G02678</name>
</gene>
<evidence type="ECO:0000256" key="1">
    <source>
        <dbReference type="SAM" id="SignalP"/>
    </source>
</evidence>
<evidence type="ECO:0000313" key="3">
    <source>
        <dbReference type="Proteomes" id="UP000191522"/>
    </source>
</evidence>
<dbReference type="AlphaFoldDB" id="A0A1V6NZQ4"/>
<keyword evidence="3" id="KW-1185">Reference proteome</keyword>
<accession>A0A1V6NZQ4</accession>
<sequence length="62" mass="6308">MKLSYFLAFLGLAGAAVAMPAVDDDDSSIHVPDASDIIDGGVYYDGPGIPVVGDLPGVDVDI</sequence>
<organism evidence="2 3">
    <name type="scientific">Penicillium decumbens</name>
    <dbReference type="NCBI Taxonomy" id="69771"/>
    <lineage>
        <taxon>Eukaryota</taxon>
        <taxon>Fungi</taxon>
        <taxon>Dikarya</taxon>
        <taxon>Ascomycota</taxon>
        <taxon>Pezizomycotina</taxon>
        <taxon>Eurotiomycetes</taxon>
        <taxon>Eurotiomycetidae</taxon>
        <taxon>Eurotiales</taxon>
        <taxon>Aspergillaceae</taxon>
        <taxon>Penicillium</taxon>
    </lineage>
</organism>
<dbReference type="EMBL" id="MDYL01000026">
    <property type="protein sequence ID" value="OQD70171.1"/>
    <property type="molecule type" value="Genomic_DNA"/>
</dbReference>
<evidence type="ECO:0000313" key="2">
    <source>
        <dbReference type="EMBL" id="OQD70171.1"/>
    </source>
</evidence>
<proteinExistence type="predicted"/>
<feature type="chain" id="PRO_5011963471" evidence="1">
    <location>
        <begin position="19"/>
        <end position="62"/>
    </location>
</feature>
<keyword evidence="1" id="KW-0732">Signal</keyword>
<comment type="caution">
    <text evidence="2">The sequence shown here is derived from an EMBL/GenBank/DDBJ whole genome shotgun (WGS) entry which is preliminary data.</text>
</comment>
<dbReference type="Proteomes" id="UP000191522">
    <property type="component" value="Unassembled WGS sequence"/>
</dbReference>
<feature type="signal peptide" evidence="1">
    <location>
        <begin position="1"/>
        <end position="18"/>
    </location>
</feature>
<name>A0A1V6NZQ4_PENDC</name>
<protein>
    <submittedName>
        <fullName evidence="2">Uncharacterized protein</fullName>
    </submittedName>
</protein>
<reference evidence="3" key="1">
    <citation type="journal article" date="2017" name="Nat. Microbiol.">
        <title>Global analysis of biosynthetic gene clusters reveals vast potential of secondary metabolite production in Penicillium species.</title>
        <authorList>
            <person name="Nielsen J.C."/>
            <person name="Grijseels S."/>
            <person name="Prigent S."/>
            <person name="Ji B."/>
            <person name="Dainat J."/>
            <person name="Nielsen K.F."/>
            <person name="Frisvad J.C."/>
            <person name="Workman M."/>
            <person name="Nielsen J."/>
        </authorList>
    </citation>
    <scope>NUCLEOTIDE SEQUENCE [LARGE SCALE GENOMIC DNA]</scope>
    <source>
        <strain evidence="3">IBT 11843</strain>
    </source>
</reference>